<accession>A0A377JRA0</accession>
<name>A0A377JRA0_9HELI</name>
<feature type="transmembrane region" description="Helical" evidence="6">
    <location>
        <begin position="68"/>
        <end position="92"/>
    </location>
</feature>
<evidence type="ECO:0000256" key="5">
    <source>
        <dbReference type="SAM" id="MobiDB-lite"/>
    </source>
</evidence>
<evidence type="ECO:0000256" key="6">
    <source>
        <dbReference type="SAM" id="Phobius"/>
    </source>
</evidence>
<evidence type="ECO:0000256" key="2">
    <source>
        <dbReference type="ARBA" id="ARBA00022692"/>
    </source>
</evidence>
<feature type="transmembrane region" description="Helical" evidence="6">
    <location>
        <begin position="31"/>
        <end position="48"/>
    </location>
</feature>
<sequence>MDKFSYIDIGIIVLLILLSLKGIWQGIIRGLASFLGILLGIFFASRFYDGLGEWFAINIYNLGSPELNALVGFVIIITLIWAGFLLLGEILFRMVRFTPLVSVDAALGLAFGFCKAFLLLSIIVFGISQIAWLKNFSQNVEQNSSIFPMMKNLSIKIMNLEQIQEVKENLNLEKKLNNAEDEIKDLSENLEKARQKAIEEAENLLQNQTRETQSQDSNDKSTQLERQ</sequence>
<dbReference type="Pfam" id="PF02674">
    <property type="entry name" value="Colicin_V"/>
    <property type="match status" value="1"/>
</dbReference>
<evidence type="ECO:0000313" key="7">
    <source>
        <dbReference type="EMBL" id="STP09552.1"/>
    </source>
</evidence>
<evidence type="ECO:0000256" key="4">
    <source>
        <dbReference type="ARBA" id="ARBA00023136"/>
    </source>
</evidence>
<dbReference type="EMBL" id="UGHZ01000001">
    <property type="protein sequence ID" value="STP09552.1"/>
    <property type="molecule type" value="Genomic_DNA"/>
</dbReference>
<dbReference type="PANTHER" id="PTHR37306">
    <property type="entry name" value="COLICIN V PRODUCTION PROTEIN"/>
    <property type="match status" value="1"/>
</dbReference>
<gene>
    <name evidence="7" type="ORF">NCTC12221_00997</name>
</gene>
<keyword evidence="4 6" id="KW-0472">Membrane</keyword>
<reference evidence="7 8" key="1">
    <citation type="submission" date="2018-06" db="EMBL/GenBank/DDBJ databases">
        <authorList>
            <consortium name="Pathogen Informatics"/>
            <person name="Doyle S."/>
        </authorList>
    </citation>
    <scope>NUCLEOTIDE SEQUENCE [LARGE SCALE GENOMIC DNA]</scope>
    <source>
        <strain evidence="7 8">NCTC12221</strain>
    </source>
</reference>
<dbReference type="AlphaFoldDB" id="A0A377JRA0"/>
<feature type="transmembrane region" description="Helical" evidence="6">
    <location>
        <begin position="104"/>
        <end position="132"/>
    </location>
</feature>
<dbReference type="InterPro" id="IPR003825">
    <property type="entry name" value="Colicin-V_CvpA"/>
</dbReference>
<dbReference type="GO" id="GO:0016020">
    <property type="term" value="C:membrane"/>
    <property type="evidence" value="ECO:0007669"/>
    <property type="project" value="UniProtKB-SubCell"/>
</dbReference>
<dbReference type="Proteomes" id="UP000255335">
    <property type="component" value="Unassembled WGS sequence"/>
</dbReference>
<dbReference type="GO" id="GO:0009403">
    <property type="term" value="P:toxin biosynthetic process"/>
    <property type="evidence" value="ECO:0007669"/>
    <property type="project" value="InterPro"/>
</dbReference>
<protein>
    <submittedName>
        <fullName evidence="7">Putative colicin V production protein</fullName>
    </submittedName>
</protein>
<feature type="region of interest" description="Disordered" evidence="5">
    <location>
        <begin position="203"/>
        <end position="227"/>
    </location>
</feature>
<proteinExistence type="predicted"/>
<evidence type="ECO:0000313" key="8">
    <source>
        <dbReference type="Proteomes" id="UP000255335"/>
    </source>
</evidence>
<dbReference type="RefSeq" id="WP_115026232.1">
    <property type="nucleotide sequence ID" value="NZ_UGHZ01000001.1"/>
</dbReference>
<keyword evidence="2 6" id="KW-0812">Transmembrane</keyword>
<feature type="compositionally biased region" description="Polar residues" evidence="5">
    <location>
        <begin position="204"/>
        <end position="216"/>
    </location>
</feature>
<organism evidence="7 8">
    <name type="scientific">Helicobacter cinaedi</name>
    <dbReference type="NCBI Taxonomy" id="213"/>
    <lineage>
        <taxon>Bacteria</taxon>
        <taxon>Pseudomonadati</taxon>
        <taxon>Campylobacterota</taxon>
        <taxon>Epsilonproteobacteria</taxon>
        <taxon>Campylobacterales</taxon>
        <taxon>Helicobacteraceae</taxon>
        <taxon>Helicobacter</taxon>
    </lineage>
</organism>
<evidence type="ECO:0000256" key="1">
    <source>
        <dbReference type="ARBA" id="ARBA00004141"/>
    </source>
</evidence>
<keyword evidence="3 6" id="KW-1133">Transmembrane helix</keyword>
<feature type="transmembrane region" description="Helical" evidence="6">
    <location>
        <begin position="6"/>
        <end position="24"/>
    </location>
</feature>
<dbReference type="PANTHER" id="PTHR37306:SF1">
    <property type="entry name" value="COLICIN V PRODUCTION PROTEIN"/>
    <property type="match status" value="1"/>
</dbReference>
<comment type="subcellular location">
    <subcellularLocation>
        <location evidence="1">Membrane</location>
        <topology evidence="1">Multi-pass membrane protein</topology>
    </subcellularLocation>
</comment>
<feature type="compositionally biased region" description="Basic and acidic residues" evidence="5">
    <location>
        <begin position="217"/>
        <end position="227"/>
    </location>
</feature>
<evidence type="ECO:0000256" key="3">
    <source>
        <dbReference type="ARBA" id="ARBA00022989"/>
    </source>
</evidence>